<comment type="cofactor">
    <cofactor evidence="1">
        <name>Mg(2+)</name>
        <dbReference type="ChEBI" id="CHEBI:18420"/>
    </cofactor>
</comment>
<keyword evidence="3" id="KW-0460">Magnesium</keyword>
<dbReference type="GO" id="GO:0000287">
    <property type="term" value="F:magnesium ion binding"/>
    <property type="evidence" value="ECO:0007669"/>
    <property type="project" value="TreeGrafter"/>
</dbReference>
<evidence type="ECO:0000256" key="2">
    <source>
        <dbReference type="ARBA" id="ARBA00022723"/>
    </source>
</evidence>
<feature type="domain" description="Mandelate racemase/muconate lactonizing enzyme N-terminal" evidence="4">
    <location>
        <begin position="36"/>
        <end position="116"/>
    </location>
</feature>
<dbReference type="EMBL" id="JAOB01000032">
    <property type="protein sequence ID" value="EUA54661.1"/>
    <property type="molecule type" value="Genomic_DNA"/>
</dbReference>
<evidence type="ECO:0000256" key="1">
    <source>
        <dbReference type="ARBA" id="ARBA00001946"/>
    </source>
</evidence>
<dbReference type="InterPro" id="IPR029017">
    <property type="entry name" value="Enolase-like_N"/>
</dbReference>
<organism evidence="5">
    <name type="scientific">Mycobacterium xenopi 4042</name>
    <dbReference type="NCBI Taxonomy" id="1299334"/>
    <lineage>
        <taxon>Bacteria</taxon>
        <taxon>Bacillati</taxon>
        <taxon>Actinomycetota</taxon>
        <taxon>Actinomycetes</taxon>
        <taxon>Mycobacteriales</taxon>
        <taxon>Mycobacteriaceae</taxon>
        <taxon>Mycobacterium</taxon>
    </lineage>
</organism>
<proteinExistence type="predicted"/>
<dbReference type="PANTHER" id="PTHR13794">
    <property type="entry name" value="ENOLASE SUPERFAMILY, MANDELATE RACEMASE"/>
    <property type="match status" value="1"/>
</dbReference>
<name>X8CFR6_MYCXE</name>
<protein>
    <submittedName>
        <fullName evidence="5">Mandelate racemase / muconate lactonizing enzyme, N-terminal domain protein</fullName>
    </submittedName>
</protein>
<dbReference type="InterPro" id="IPR046945">
    <property type="entry name" value="RHMD-like"/>
</dbReference>
<gene>
    <name evidence="5" type="ORF">I553_1591</name>
</gene>
<dbReference type="PATRIC" id="fig|1299334.3.peg.3393"/>
<dbReference type="GO" id="GO:0016052">
    <property type="term" value="P:carbohydrate catabolic process"/>
    <property type="evidence" value="ECO:0007669"/>
    <property type="project" value="TreeGrafter"/>
</dbReference>
<evidence type="ECO:0000256" key="3">
    <source>
        <dbReference type="ARBA" id="ARBA00022842"/>
    </source>
</evidence>
<dbReference type="AlphaFoldDB" id="X8CFR6"/>
<dbReference type="PANTHER" id="PTHR13794:SF58">
    <property type="entry name" value="MITOCHONDRIAL ENOLASE SUPERFAMILY MEMBER 1"/>
    <property type="match status" value="1"/>
</dbReference>
<comment type="caution">
    <text evidence="5">The sequence shown here is derived from an EMBL/GenBank/DDBJ whole genome shotgun (WGS) entry which is preliminary data.</text>
</comment>
<dbReference type="InterPro" id="IPR013341">
    <property type="entry name" value="Mandelate_racemase_N_dom"/>
</dbReference>
<evidence type="ECO:0000259" key="4">
    <source>
        <dbReference type="Pfam" id="PF02746"/>
    </source>
</evidence>
<evidence type="ECO:0000313" key="5">
    <source>
        <dbReference type="EMBL" id="EUA54661.1"/>
    </source>
</evidence>
<dbReference type="SUPFAM" id="SSF54826">
    <property type="entry name" value="Enolase N-terminal domain-like"/>
    <property type="match status" value="1"/>
</dbReference>
<dbReference type="Pfam" id="PF02746">
    <property type="entry name" value="MR_MLE_N"/>
    <property type="match status" value="1"/>
</dbReference>
<accession>X8CFR6</accession>
<dbReference type="Gene3D" id="3.30.390.10">
    <property type="entry name" value="Enolase-like, N-terminal domain"/>
    <property type="match status" value="1"/>
</dbReference>
<sequence length="123" mass="13154">MTSRATTAVPVESVEARAYTIPTDAPESDGTLAWDSTTLVLVTARAGDKVGTGYTYADTPVVTVVRSKLADVVTGRDALQPPARWAEMQHAVRNLGKPGVVAEAISAVDIALWDLRPGYWTNR</sequence>
<reference evidence="5" key="1">
    <citation type="submission" date="2014-01" db="EMBL/GenBank/DDBJ databases">
        <authorList>
            <person name="Brown-Elliot B."/>
            <person name="Wallace R."/>
            <person name="Lenaerts A."/>
            <person name="Ordway D."/>
            <person name="DeGroote M.A."/>
            <person name="Parker T."/>
            <person name="Sizemore C."/>
            <person name="Tallon L.J."/>
            <person name="Sadzewicz L.K."/>
            <person name="Sengamalay N."/>
            <person name="Fraser C.M."/>
            <person name="Hine E."/>
            <person name="Shefchek K.A."/>
            <person name="Das S.P."/>
            <person name="Tettelin H."/>
        </authorList>
    </citation>
    <scope>NUCLEOTIDE SEQUENCE [LARGE SCALE GENOMIC DNA]</scope>
    <source>
        <strain evidence="5">4042</strain>
    </source>
</reference>
<dbReference type="GO" id="GO:0016836">
    <property type="term" value="F:hydro-lyase activity"/>
    <property type="evidence" value="ECO:0007669"/>
    <property type="project" value="TreeGrafter"/>
</dbReference>
<keyword evidence="2" id="KW-0479">Metal-binding</keyword>